<organism evidence="2 3">
    <name type="scientific">Zasmidium cellare</name>
    <name type="common">Wine cellar mold</name>
    <name type="synonym">Racodium cellare</name>
    <dbReference type="NCBI Taxonomy" id="395010"/>
    <lineage>
        <taxon>Eukaryota</taxon>
        <taxon>Fungi</taxon>
        <taxon>Dikarya</taxon>
        <taxon>Ascomycota</taxon>
        <taxon>Pezizomycotina</taxon>
        <taxon>Dothideomycetes</taxon>
        <taxon>Dothideomycetidae</taxon>
        <taxon>Mycosphaerellales</taxon>
        <taxon>Mycosphaerellaceae</taxon>
        <taxon>Zasmidium</taxon>
    </lineage>
</organism>
<dbReference type="SUPFAM" id="SSF49777">
    <property type="entry name" value="PEBP-like"/>
    <property type="match status" value="1"/>
</dbReference>
<accession>A0ABR0EBW5</accession>
<dbReference type="InterPro" id="IPR008914">
    <property type="entry name" value="PEBP"/>
</dbReference>
<evidence type="ECO:0000256" key="1">
    <source>
        <dbReference type="SAM" id="SignalP"/>
    </source>
</evidence>
<comment type="caution">
    <text evidence="2">The sequence shown here is derived from an EMBL/GenBank/DDBJ whole genome shotgun (WGS) entry which is preliminary data.</text>
</comment>
<dbReference type="Gene3D" id="3.90.280.10">
    <property type="entry name" value="PEBP-like"/>
    <property type="match status" value="1"/>
</dbReference>
<dbReference type="EMBL" id="JAXOVC010000007">
    <property type="protein sequence ID" value="KAK4498995.1"/>
    <property type="molecule type" value="Genomic_DNA"/>
</dbReference>
<dbReference type="Proteomes" id="UP001305779">
    <property type="component" value="Unassembled WGS sequence"/>
</dbReference>
<feature type="chain" id="PRO_5046225588" description="PEBP-like protein" evidence="1">
    <location>
        <begin position="24"/>
        <end position="244"/>
    </location>
</feature>
<dbReference type="InterPro" id="IPR035810">
    <property type="entry name" value="PEBP_euk"/>
</dbReference>
<dbReference type="PANTHER" id="PTHR11362">
    <property type="entry name" value="PHOSPHATIDYLETHANOLAMINE-BINDING PROTEIN"/>
    <property type="match status" value="1"/>
</dbReference>
<gene>
    <name evidence="2" type="ORF">PRZ48_009506</name>
</gene>
<feature type="signal peptide" evidence="1">
    <location>
        <begin position="1"/>
        <end position="23"/>
    </location>
</feature>
<keyword evidence="3" id="KW-1185">Reference proteome</keyword>
<protein>
    <recommendedName>
        <fullName evidence="4">PEBP-like protein</fullName>
    </recommendedName>
</protein>
<evidence type="ECO:0000313" key="2">
    <source>
        <dbReference type="EMBL" id="KAK4498995.1"/>
    </source>
</evidence>
<evidence type="ECO:0000313" key="3">
    <source>
        <dbReference type="Proteomes" id="UP001305779"/>
    </source>
</evidence>
<dbReference type="InterPro" id="IPR036610">
    <property type="entry name" value="PEBP-like_sf"/>
</dbReference>
<dbReference type="PANTHER" id="PTHR11362:SF82">
    <property type="entry name" value="PHOSPHATIDYLETHANOLAMINE-BINDING PROTEIN 4"/>
    <property type="match status" value="1"/>
</dbReference>
<keyword evidence="1" id="KW-0732">Signal</keyword>
<reference evidence="2 3" key="1">
    <citation type="journal article" date="2023" name="G3 (Bethesda)">
        <title>A chromosome-level genome assembly of Zasmidium syzygii isolated from banana leaves.</title>
        <authorList>
            <person name="van Westerhoven A.C."/>
            <person name="Mehrabi R."/>
            <person name="Talebi R."/>
            <person name="Steentjes M.B.F."/>
            <person name="Corcolon B."/>
            <person name="Chong P.A."/>
            <person name="Kema G.H.J."/>
            <person name="Seidl M.F."/>
        </authorList>
    </citation>
    <scope>NUCLEOTIDE SEQUENCE [LARGE SCALE GENOMIC DNA]</scope>
    <source>
        <strain evidence="2 3">P124</strain>
    </source>
</reference>
<sequence>MRFYTIFAFAASATAAAIPDAEAQPNVGSSTPSCKADSREIAISKAAFLKAMIIPPRPSQYNDQVNIIPSFNPDATIAIDYNGKQVKYGTKFQMTETATQPNVVFTAESDRRYADYNYTVIMADPDALSPAGTAPGPTMKNFLHWIYYDAKPCIERKQQPNAKDQPMYMLPTPPSPQAHRYTFLVYRQPKGVYTPPSVLQFPQTSGTARGMFNVNEYVKAGKLEGPVAGNYFLEAVPVAGGTSS</sequence>
<proteinExistence type="predicted"/>
<evidence type="ECO:0008006" key="4">
    <source>
        <dbReference type="Google" id="ProtNLM"/>
    </source>
</evidence>
<dbReference type="CDD" id="cd00866">
    <property type="entry name" value="PEBP_euk"/>
    <property type="match status" value="1"/>
</dbReference>
<dbReference type="Pfam" id="PF01161">
    <property type="entry name" value="PBP"/>
    <property type="match status" value="1"/>
</dbReference>
<name>A0ABR0EBW5_ZASCE</name>